<evidence type="ECO:0000313" key="1">
    <source>
        <dbReference type="Proteomes" id="UP000887565"/>
    </source>
</evidence>
<organism evidence="1 2">
    <name type="scientific">Romanomermis culicivorax</name>
    <name type="common">Nematode worm</name>
    <dbReference type="NCBI Taxonomy" id="13658"/>
    <lineage>
        <taxon>Eukaryota</taxon>
        <taxon>Metazoa</taxon>
        <taxon>Ecdysozoa</taxon>
        <taxon>Nematoda</taxon>
        <taxon>Enoplea</taxon>
        <taxon>Dorylaimia</taxon>
        <taxon>Mermithida</taxon>
        <taxon>Mermithoidea</taxon>
        <taxon>Mermithidae</taxon>
        <taxon>Romanomermis</taxon>
    </lineage>
</organism>
<keyword evidence="1" id="KW-1185">Reference proteome</keyword>
<sequence>MARYFSPMPVPLNVIIFQMLIDSSMHMNSNGQIFGQSRRNVEMCINFQKSGYSNRTRIYAQVPYRNEGFNFVFRVI</sequence>
<dbReference type="Proteomes" id="UP000887565">
    <property type="component" value="Unplaced"/>
</dbReference>
<accession>A0A915IMZ9</accession>
<dbReference type="WBParaSite" id="nRc.2.0.1.t15558-RA">
    <property type="protein sequence ID" value="nRc.2.0.1.t15558-RA"/>
    <property type="gene ID" value="nRc.2.0.1.g15558"/>
</dbReference>
<proteinExistence type="predicted"/>
<dbReference type="AlphaFoldDB" id="A0A915IMZ9"/>
<reference evidence="2" key="1">
    <citation type="submission" date="2022-11" db="UniProtKB">
        <authorList>
            <consortium name="WormBaseParasite"/>
        </authorList>
    </citation>
    <scope>IDENTIFICATION</scope>
</reference>
<evidence type="ECO:0000313" key="2">
    <source>
        <dbReference type="WBParaSite" id="nRc.2.0.1.t15558-RA"/>
    </source>
</evidence>
<protein>
    <submittedName>
        <fullName evidence="2">Uncharacterized protein</fullName>
    </submittedName>
</protein>
<name>A0A915IMZ9_ROMCU</name>